<dbReference type="InterPro" id="IPR036388">
    <property type="entry name" value="WH-like_DNA-bd_sf"/>
</dbReference>
<dbReference type="EMBL" id="FQ312005">
    <property type="protein sequence ID" value="CBW26848.1"/>
    <property type="molecule type" value="Genomic_DNA"/>
</dbReference>
<protein>
    <recommendedName>
        <fullName evidence="3">HTH arsR-type domain-containing protein</fullName>
    </recommendedName>
</protein>
<keyword evidence="2" id="KW-1185">Reference proteome</keyword>
<dbReference type="GO" id="GO:0006355">
    <property type="term" value="P:regulation of DNA-templated transcription"/>
    <property type="evidence" value="ECO:0007669"/>
    <property type="project" value="UniProtKB-ARBA"/>
</dbReference>
<dbReference type="RefSeq" id="WP_014244626.1">
    <property type="nucleotide sequence ID" value="NC_016620.1"/>
</dbReference>
<dbReference type="SUPFAM" id="SSF46785">
    <property type="entry name" value="Winged helix' DNA-binding domain"/>
    <property type="match status" value="1"/>
</dbReference>
<name>E1X318_HALMS</name>
<dbReference type="HOGENOM" id="CLU_169577_0_0_7"/>
<dbReference type="AlphaFoldDB" id="E1X318"/>
<proteinExistence type="predicted"/>
<gene>
    <name evidence="1" type="ordered locus">BMS_2036</name>
</gene>
<dbReference type="KEGG" id="bmx:BMS_2036"/>
<dbReference type="Gene3D" id="1.10.10.10">
    <property type="entry name" value="Winged helix-like DNA-binding domain superfamily/Winged helix DNA-binding domain"/>
    <property type="match status" value="1"/>
</dbReference>
<evidence type="ECO:0008006" key="3">
    <source>
        <dbReference type="Google" id="ProtNLM"/>
    </source>
</evidence>
<evidence type="ECO:0000313" key="2">
    <source>
        <dbReference type="Proteomes" id="UP000008963"/>
    </source>
</evidence>
<sequence length="115" mass="13386">MLDLILGSKTAQKIFLHLFHYGETYPSAVAKDMKISLSAVQKQFERFENAGLIISKLQGRTRVYQFNLRNGAIVKPFMEMVKAVYDSIPLREKEEMFEVRRRPRRVGKPVIGRKK</sequence>
<dbReference type="InterPro" id="IPR011991">
    <property type="entry name" value="ArsR-like_HTH"/>
</dbReference>
<dbReference type="InterPro" id="IPR036390">
    <property type="entry name" value="WH_DNA-bd_sf"/>
</dbReference>
<dbReference type="PATRIC" id="fig|862908.3.peg.1935"/>
<accession>E1X318</accession>
<dbReference type="OrthoDB" id="5738144at2"/>
<dbReference type="Proteomes" id="UP000008963">
    <property type="component" value="Chromosome"/>
</dbReference>
<evidence type="ECO:0000313" key="1">
    <source>
        <dbReference type="EMBL" id="CBW26848.1"/>
    </source>
</evidence>
<dbReference type="CDD" id="cd00090">
    <property type="entry name" value="HTH_ARSR"/>
    <property type="match status" value="1"/>
</dbReference>
<reference evidence="2" key="1">
    <citation type="journal article" date="2013" name="ISME J.">
        <title>A small predatory core genome in the divergent marine Bacteriovorax marinus SJ and the terrestrial Bdellovibrio bacteriovorus.</title>
        <authorList>
            <person name="Crossman L.C."/>
            <person name="Chen H."/>
            <person name="Cerdeno-Tarraga A.M."/>
            <person name="Brooks K."/>
            <person name="Quail M.A."/>
            <person name="Pineiro S.A."/>
            <person name="Hobley L."/>
            <person name="Sockett R.E."/>
            <person name="Bentley S.D."/>
            <person name="Parkhill J."/>
            <person name="Williams H.N."/>
            <person name="Stine O.C."/>
        </authorList>
    </citation>
    <scope>NUCLEOTIDE SEQUENCE [LARGE SCALE GENOMIC DNA]</scope>
    <source>
        <strain evidence="2">ATCC BAA-682 / DSM 15412 / SJ</strain>
    </source>
</reference>
<dbReference type="STRING" id="862908.BMS_2036"/>
<organism evidence="1 2">
    <name type="scientific">Halobacteriovorax marinus (strain ATCC BAA-682 / DSM 15412 / SJ)</name>
    <name type="common">Bacteriovorax marinus</name>
    <dbReference type="NCBI Taxonomy" id="862908"/>
    <lineage>
        <taxon>Bacteria</taxon>
        <taxon>Pseudomonadati</taxon>
        <taxon>Bdellovibrionota</taxon>
        <taxon>Bacteriovoracia</taxon>
        <taxon>Bacteriovoracales</taxon>
        <taxon>Halobacteriovoraceae</taxon>
        <taxon>Halobacteriovorax</taxon>
    </lineage>
</organism>
<dbReference type="eggNOG" id="COG0640">
    <property type="taxonomic scope" value="Bacteria"/>
</dbReference>